<evidence type="ECO:0000256" key="1">
    <source>
        <dbReference type="SAM" id="MobiDB-lite"/>
    </source>
</evidence>
<keyword evidence="2" id="KW-1133">Transmembrane helix</keyword>
<sequence>MSMDDMSSVLPETMSLPLILGFVIAFLLFFFVVLMNIIRRRLHVMERQLVDIGADLRTVSLRLAMDEFDEPAMHADGTDADLSEDRPSVSLAAAPAMASSAPPMVPLQEVAMPRARYINNDAGNMPVLPPEAYQDYADNPSNLSSADLLKQTHFDPPVGAMSGKAARRAATQPPRRRKRMAISGASARRVAPRPRAVTGHMARPMPRRLRCARSPR</sequence>
<evidence type="ECO:0000256" key="2">
    <source>
        <dbReference type="SAM" id="Phobius"/>
    </source>
</evidence>
<gene>
    <name evidence="3" type="ORF">DOFOFD_10095</name>
</gene>
<evidence type="ECO:0000313" key="3">
    <source>
        <dbReference type="EMBL" id="MEE8659356.1"/>
    </source>
</evidence>
<dbReference type="Proteomes" id="UP001312908">
    <property type="component" value="Unassembled WGS sequence"/>
</dbReference>
<evidence type="ECO:0000313" key="4">
    <source>
        <dbReference type="Proteomes" id="UP001312908"/>
    </source>
</evidence>
<comment type="caution">
    <text evidence="3">The sequence shown here is derived from an EMBL/GenBank/DDBJ whole genome shotgun (WGS) entry which is preliminary data.</text>
</comment>
<proteinExistence type="predicted"/>
<keyword evidence="4" id="KW-1185">Reference proteome</keyword>
<name>A0ABU7U4V7_9PROT</name>
<feature type="region of interest" description="Disordered" evidence="1">
    <location>
        <begin position="155"/>
        <end position="196"/>
    </location>
</feature>
<keyword evidence="2" id="KW-0472">Membrane</keyword>
<feature type="compositionally biased region" description="Low complexity" evidence="1">
    <location>
        <begin position="185"/>
        <end position="196"/>
    </location>
</feature>
<reference evidence="3 4" key="1">
    <citation type="submission" date="2023-10" db="EMBL/GenBank/DDBJ databases">
        <title>Sorlinia euscelidii gen. nov., sp. nov., an acetic acid bacteria isolated from the gut of Euscelidius variegatus emitter.</title>
        <authorList>
            <person name="Michoud G."/>
            <person name="Marasco R."/>
            <person name="Seferji K."/>
            <person name="Gonella E."/>
            <person name="Garuglieri E."/>
            <person name="Alma A."/>
            <person name="Mapelli F."/>
            <person name="Borin S."/>
            <person name="Daffonchio D."/>
            <person name="Crotti E."/>
        </authorList>
    </citation>
    <scope>NUCLEOTIDE SEQUENCE [LARGE SCALE GENOMIC DNA]</scope>
    <source>
        <strain evidence="3 4">EV16P</strain>
    </source>
</reference>
<organism evidence="3 4">
    <name type="scientific">Sorlinia euscelidii</name>
    <dbReference type="NCBI Taxonomy" id="3081148"/>
    <lineage>
        <taxon>Bacteria</taxon>
        <taxon>Pseudomonadati</taxon>
        <taxon>Pseudomonadota</taxon>
        <taxon>Alphaproteobacteria</taxon>
        <taxon>Acetobacterales</taxon>
        <taxon>Acetobacteraceae</taxon>
        <taxon>Sorlinia</taxon>
    </lineage>
</organism>
<dbReference type="EMBL" id="JAWJZY010000004">
    <property type="protein sequence ID" value="MEE8659356.1"/>
    <property type="molecule type" value="Genomic_DNA"/>
</dbReference>
<feature type="transmembrane region" description="Helical" evidence="2">
    <location>
        <begin position="16"/>
        <end position="38"/>
    </location>
</feature>
<accession>A0ABU7U4V7</accession>
<dbReference type="RefSeq" id="WP_394820184.1">
    <property type="nucleotide sequence ID" value="NZ_JAWJZY010000004.1"/>
</dbReference>
<protein>
    <submittedName>
        <fullName evidence="3">Uncharacterized protein</fullName>
    </submittedName>
</protein>
<keyword evidence="2" id="KW-0812">Transmembrane</keyword>